<keyword evidence="9" id="KW-1185">Reference proteome</keyword>
<dbReference type="Pfam" id="PF00294">
    <property type="entry name" value="PfkB"/>
    <property type="match status" value="2"/>
</dbReference>
<dbReference type="InterPro" id="IPR050306">
    <property type="entry name" value="PfkB_Carbo_kinase"/>
</dbReference>
<dbReference type="InterPro" id="IPR002173">
    <property type="entry name" value="Carboh/pur_kinase_PfkB_CS"/>
</dbReference>
<name>A0A841E0K9_9ACTN</name>
<accession>A0A841E0K9</accession>
<dbReference type="InterPro" id="IPR029056">
    <property type="entry name" value="Ribokinase-like"/>
</dbReference>
<comment type="caution">
    <text evidence="8">The sequence shown here is derived from an EMBL/GenBank/DDBJ whole genome shotgun (WGS) entry which is preliminary data.</text>
</comment>
<evidence type="ECO:0000256" key="5">
    <source>
        <dbReference type="ARBA" id="ARBA00022840"/>
    </source>
</evidence>
<dbReference type="SUPFAM" id="SSF53613">
    <property type="entry name" value="Ribokinase-like"/>
    <property type="match status" value="1"/>
</dbReference>
<organism evidence="8 9">
    <name type="scientific">Kribbella solani</name>
    <dbReference type="NCBI Taxonomy" id="236067"/>
    <lineage>
        <taxon>Bacteria</taxon>
        <taxon>Bacillati</taxon>
        <taxon>Actinomycetota</taxon>
        <taxon>Actinomycetes</taxon>
        <taxon>Propionibacteriales</taxon>
        <taxon>Kribbellaceae</taxon>
        <taxon>Kribbella</taxon>
    </lineage>
</organism>
<proteinExistence type="inferred from homology"/>
<evidence type="ECO:0000313" key="9">
    <source>
        <dbReference type="Proteomes" id="UP000558997"/>
    </source>
</evidence>
<evidence type="ECO:0000256" key="1">
    <source>
        <dbReference type="ARBA" id="ARBA00010688"/>
    </source>
</evidence>
<dbReference type="AlphaFoldDB" id="A0A841E0K9"/>
<dbReference type="Proteomes" id="UP000558997">
    <property type="component" value="Unassembled WGS sequence"/>
</dbReference>
<keyword evidence="2 8" id="KW-0808">Transferase</keyword>
<dbReference type="Gene3D" id="3.40.1190.20">
    <property type="match status" value="2"/>
</dbReference>
<feature type="region of interest" description="Disordered" evidence="6">
    <location>
        <begin position="228"/>
        <end position="270"/>
    </location>
</feature>
<feature type="domain" description="Carbohydrate kinase PfkB" evidence="7">
    <location>
        <begin position="289"/>
        <end position="354"/>
    </location>
</feature>
<keyword evidence="3" id="KW-0547">Nucleotide-binding</keyword>
<evidence type="ECO:0000313" key="8">
    <source>
        <dbReference type="EMBL" id="MBB5983751.1"/>
    </source>
</evidence>
<dbReference type="PROSITE" id="PS00584">
    <property type="entry name" value="PFKB_KINASES_2"/>
    <property type="match status" value="1"/>
</dbReference>
<dbReference type="InterPro" id="IPR011611">
    <property type="entry name" value="PfkB_dom"/>
</dbReference>
<evidence type="ECO:0000256" key="6">
    <source>
        <dbReference type="SAM" id="MobiDB-lite"/>
    </source>
</evidence>
<evidence type="ECO:0000256" key="4">
    <source>
        <dbReference type="ARBA" id="ARBA00022777"/>
    </source>
</evidence>
<keyword evidence="4 8" id="KW-0418">Kinase</keyword>
<dbReference type="EC" id="2.7.1.45" evidence="8"/>
<evidence type="ECO:0000256" key="3">
    <source>
        <dbReference type="ARBA" id="ARBA00022741"/>
    </source>
</evidence>
<keyword evidence="5" id="KW-0067">ATP-binding</keyword>
<gene>
    <name evidence="8" type="ORF">HDA44_007092</name>
</gene>
<evidence type="ECO:0000256" key="2">
    <source>
        <dbReference type="ARBA" id="ARBA00022679"/>
    </source>
</evidence>
<dbReference type="GO" id="GO:0008673">
    <property type="term" value="F:2-dehydro-3-deoxygluconokinase activity"/>
    <property type="evidence" value="ECO:0007669"/>
    <property type="project" value="UniProtKB-EC"/>
</dbReference>
<reference evidence="8 9" key="1">
    <citation type="submission" date="2020-08" db="EMBL/GenBank/DDBJ databases">
        <title>Sequencing the genomes of 1000 actinobacteria strains.</title>
        <authorList>
            <person name="Klenk H.-P."/>
        </authorList>
    </citation>
    <scope>NUCLEOTIDE SEQUENCE [LARGE SCALE GENOMIC DNA]</scope>
    <source>
        <strain evidence="8 9">DSM 17294</strain>
    </source>
</reference>
<sequence>MTDLLTLGETMVSVRTARPMRLGGDAHLSIAGSESNVAIGVARLGHHTTWLGALGNDEPGRLIQRTLRAENVDTSQIRFADDSFTGFIAFDQPSHDITRVSYHRRGSAASTLTPEEATAAIQATKPTLLHVTGITPALSPATRAATLAAVRAASAAGTQVSLDVNYRARLWSRPEAAATIRELLPYVHTIFASDDELDLLTDAPNPVPPLLEHATQLVVTAGHKGAWLHTRTPSPAQPHTAPAASPTHQPTDPTVPADKRTDPTGAASGVHPDAIAAASGVHPDPVGASSGVHTIHQPALSVTVVDSIGAGDAFVSGYLSATLDDLAPEARLHRATTSGAFCVTAFGDWESLPTRQDLSLLTHTQGTALR</sequence>
<dbReference type="PANTHER" id="PTHR43085">
    <property type="entry name" value="HEXOKINASE FAMILY MEMBER"/>
    <property type="match status" value="1"/>
</dbReference>
<dbReference type="GO" id="GO:0005524">
    <property type="term" value="F:ATP binding"/>
    <property type="evidence" value="ECO:0007669"/>
    <property type="project" value="UniProtKB-KW"/>
</dbReference>
<evidence type="ECO:0000259" key="7">
    <source>
        <dbReference type="Pfam" id="PF00294"/>
    </source>
</evidence>
<feature type="domain" description="Carbohydrate kinase PfkB" evidence="7">
    <location>
        <begin position="1"/>
        <end position="254"/>
    </location>
</feature>
<dbReference type="PANTHER" id="PTHR43085:SF1">
    <property type="entry name" value="PSEUDOURIDINE KINASE-RELATED"/>
    <property type="match status" value="1"/>
</dbReference>
<protein>
    <submittedName>
        <fullName evidence="8">2-dehydro-3-deoxygluconokinase</fullName>
        <ecNumber evidence="8">2.7.1.45</ecNumber>
    </submittedName>
</protein>
<dbReference type="RefSeq" id="WP_184842020.1">
    <property type="nucleotide sequence ID" value="NZ_BAAAVN010000012.1"/>
</dbReference>
<dbReference type="EMBL" id="JACHNF010000001">
    <property type="protein sequence ID" value="MBB5983751.1"/>
    <property type="molecule type" value="Genomic_DNA"/>
</dbReference>
<dbReference type="CDD" id="cd01166">
    <property type="entry name" value="KdgK"/>
    <property type="match status" value="1"/>
</dbReference>
<comment type="similarity">
    <text evidence="1">Belongs to the carbohydrate kinase PfkB family.</text>
</comment>